<dbReference type="AlphaFoldDB" id="C8W2I2"/>
<name>C8W2I2_DESAS</name>
<dbReference type="EMBL" id="CP001720">
    <property type="protein sequence ID" value="ACV63666.1"/>
    <property type="molecule type" value="Genomic_DNA"/>
</dbReference>
<evidence type="ECO:0000313" key="1">
    <source>
        <dbReference type="EMBL" id="ACV63666.1"/>
    </source>
</evidence>
<protein>
    <submittedName>
        <fullName evidence="1">Uncharacterized protein</fullName>
    </submittedName>
</protein>
<proteinExistence type="predicted"/>
<accession>C8W2I2</accession>
<dbReference type="eggNOG" id="ENOG5033E9W">
    <property type="taxonomic scope" value="Bacteria"/>
</dbReference>
<dbReference type="OrthoDB" id="2112249at2"/>
<reference evidence="1 2" key="1">
    <citation type="journal article" date="2009" name="Stand. Genomic Sci.">
        <title>Complete genome sequence of Desulfotomaculum acetoxidans type strain (5575).</title>
        <authorList>
            <person name="Spring S."/>
            <person name="Lapidus A."/>
            <person name="Schroder M."/>
            <person name="Gleim D."/>
            <person name="Sims D."/>
            <person name="Meincke L."/>
            <person name="Glavina Del Rio T."/>
            <person name="Tice H."/>
            <person name="Copeland A."/>
            <person name="Cheng J.F."/>
            <person name="Lucas S."/>
            <person name="Chen F."/>
            <person name="Nolan M."/>
            <person name="Bruce D."/>
            <person name="Goodwin L."/>
            <person name="Pitluck S."/>
            <person name="Ivanova N."/>
            <person name="Mavromatis K."/>
            <person name="Mikhailova N."/>
            <person name="Pati A."/>
            <person name="Chen A."/>
            <person name="Palaniappan K."/>
            <person name="Land M."/>
            <person name="Hauser L."/>
            <person name="Chang Y.J."/>
            <person name="Jeffries C.D."/>
            <person name="Chain P."/>
            <person name="Saunders E."/>
            <person name="Brettin T."/>
            <person name="Detter J.C."/>
            <person name="Goker M."/>
            <person name="Bristow J."/>
            <person name="Eisen J.A."/>
            <person name="Markowitz V."/>
            <person name="Hugenholtz P."/>
            <person name="Kyrpides N.C."/>
            <person name="Klenk H.P."/>
            <person name="Han C."/>
        </authorList>
    </citation>
    <scope>NUCLEOTIDE SEQUENCE [LARGE SCALE GENOMIC DNA]</scope>
    <source>
        <strain evidence="2">ATCC 49208 / DSM 771 / VKM B-1644</strain>
    </source>
</reference>
<dbReference type="Proteomes" id="UP000002217">
    <property type="component" value="Chromosome"/>
</dbReference>
<gene>
    <name evidence="1" type="ordered locus">Dtox_2905</name>
</gene>
<evidence type="ECO:0000313" key="2">
    <source>
        <dbReference type="Proteomes" id="UP000002217"/>
    </source>
</evidence>
<organism evidence="1 2">
    <name type="scientific">Desulfofarcimen acetoxidans (strain ATCC 49208 / DSM 771 / KCTC 5769 / VKM B-1644 / 5575)</name>
    <name type="common">Desulfotomaculum acetoxidans</name>
    <dbReference type="NCBI Taxonomy" id="485916"/>
    <lineage>
        <taxon>Bacteria</taxon>
        <taxon>Bacillati</taxon>
        <taxon>Bacillota</taxon>
        <taxon>Clostridia</taxon>
        <taxon>Eubacteriales</taxon>
        <taxon>Peptococcaceae</taxon>
        <taxon>Desulfofarcimen</taxon>
    </lineage>
</organism>
<dbReference type="HOGENOM" id="CLU_1335726_0_0_9"/>
<sequence length="205" mass="23550">MDYKKILLSLIMVTIMLTMVLNSTHANTVKSEKTDFRPVDENFKTIKNSKTNFLEYKKLIDAKIEKLVVGLEDNEEVQVTITLAKALNEEEVVRIINDNNLKVHHFILRAIEKDTNQRVTISLSPNKDNLIDKETLNELMEGNNDILKGFIEICAYVPAINLEGLKSNNNIFLVDVSADQHLVNNPKNKFMKGLYWQLEEFEIAN</sequence>
<keyword evidence="2" id="KW-1185">Reference proteome</keyword>
<dbReference type="KEGG" id="dae:Dtox_2905"/>
<dbReference type="RefSeq" id="WP_015758358.1">
    <property type="nucleotide sequence ID" value="NC_013216.1"/>
</dbReference>